<evidence type="ECO:0000259" key="7">
    <source>
        <dbReference type="PROSITE" id="PS51007"/>
    </source>
</evidence>
<dbReference type="EMBL" id="JABWRJ010000055">
    <property type="protein sequence ID" value="MBC3449079.1"/>
    <property type="molecule type" value="Genomic_DNA"/>
</dbReference>
<dbReference type="PROSITE" id="PS51007">
    <property type="entry name" value="CYTC"/>
    <property type="match status" value="1"/>
</dbReference>
<name>A0A923K316_9PSED</name>
<dbReference type="InterPro" id="IPR028081">
    <property type="entry name" value="Leu-bd"/>
</dbReference>
<gene>
    <name evidence="8" type="ORF">HU751_25185</name>
</gene>
<dbReference type="InterPro" id="IPR028082">
    <property type="entry name" value="Peripla_BP_I"/>
</dbReference>
<keyword evidence="2 6" id="KW-0349">Heme</keyword>
<dbReference type="Gene3D" id="1.10.760.10">
    <property type="entry name" value="Cytochrome c-like domain"/>
    <property type="match status" value="1"/>
</dbReference>
<proteinExistence type="inferred from homology"/>
<dbReference type="Pfam" id="PF00034">
    <property type="entry name" value="Cytochrom_C"/>
    <property type="match status" value="1"/>
</dbReference>
<dbReference type="RefSeq" id="WP_186735566.1">
    <property type="nucleotide sequence ID" value="NZ_JABWRJ020000001.1"/>
</dbReference>
<dbReference type="InterPro" id="IPR009056">
    <property type="entry name" value="Cyt_c-like_dom"/>
</dbReference>
<dbReference type="GO" id="GO:0046872">
    <property type="term" value="F:metal ion binding"/>
    <property type="evidence" value="ECO:0007669"/>
    <property type="project" value="UniProtKB-KW"/>
</dbReference>
<evidence type="ECO:0000256" key="1">
    <source>
        <dbReference type="ARBA" id="ARBA00010062"/>
    </source>
</evidence>
<feature type="domain" description="Cytochrome c" evidence="7">
    <location>
        <begin position="45"/>
        <end position="171"/>
    </location>
</feature>
<dbReference type="SUPFAM" id="SSF46626">
    <property type="entry name" value="Cytochrome c"/>
    <property type="match status" value="1"/>
</dbReference>
<dbReference type="Gene3D" id="3.40.50.2300">
    <property type="match status" value="1"/>
</dbReference>
<evidence type="ECO:0000256" key="5">
    <source>
        <dbReference type="ARBA" id="ARBA00023004"/>
    </source>
</evidence>
<dbReference type="InterPro" id="IPR036909">
    <property type="entry name" value="Cyt_c-like_dom_sf"/>
</dbReference>
<keyword evidence="3 6" id="KW-0479">Metal-binding</keyword>
<dbReference type="Pfam" id="PF13458">
    <property type="entry name" value="Peripla_BP_6"/>
    <property type="match status" value="1"/>
</dbReference>
<dbReference type="PANTHER" id="PTHR47235">
    <property type="entry name" value="BLR6548 PROTEIN"/>
    <property type="match status" value="1"/>
</dbReference>
<evidence type="ECO:0000313" key="8">
    <source>
        <dbReference type="EMBL" id="MBC3449079.1"/>
    </source>
</evidence>
<keyword evidence="5 6" id="KW-0408">Iron</keyword>
<protein>
    <submittedName>
        <fullName evidence="8">ABC transporter substrate-binding protein</fullName>
    </submittedName>
</protein>
<organism evidence="8">
    <name type="scientific">Pseudomonas peradeniyensis</name>
    <dbReference type="NCBI Taxonomy" id="2745488"/>
    <lineage>
        <taxon>Bacteria</taxon>
        <taxon>Pseudomonadati</taxon>
        <taxon>Pseudomonadota</taxon>
        <taxon>Gammaproteobacteria</taxon>
        <taxon>Pseudomonadales</taxon>
        <taxon>Pseudomonadaceae</taxon>
        <taxon>Pseudomonas</taxon>
    </lineage>
</organism>
<accession>A0A923K316</accession>
<dbReference type="PANTHER" id="PTHR47235:SF1">
    <property type="entry name" value="BLR6548 PROTEIN"/>
    <property type="match status" value="1"/>
</dbReference>
<evidence type="ECO:0000256" key="6">
    <source>
        <dbReference type="PROSITE-ProRule" id="PRU00433"/>
    </source>
</evidence>
<dbReference type="GO" id="GO:0009055">
    <property type="term" value="F:electron transfer activity"/>
    <property type="evidence" value="ECO:0007669"/>
    <property type="project" value="InterPro"/>
</dbReference>
<evidence type="ECO:0000256" key="2">
    <source>
        <dbReference type="ARBA" id="ARBA00022617"/>
    </source>
</evidence>
<sequence>MPDIPHRLSWRPLRARSRHKAAATGALWLVLWLLCTPALALDLTDHEQAGKRLYREGLSSSDAQLLARVGPADMSVPASVLPCASCHGNDGRGRSEGGVRPPRLDWQRLALGPGDREVNNRRYPAYTEASLARVVRSGVDPAGNRLDPAMPRFELSLADQRNLAAYLKRLGEDRDPGVEEGTLRLGTLLPEQGPLAEAGRTVRAVLEDGVAQLNQAGGIHGRRLQLMVMDPGPDPASTAQALDQLIQRERVFALIAPVAPLLDSRQLEQAGLPLIGATPRSGGSAQVFDPLPNVPEQLLSVALHARDSLGLAPDAVQVIYAGDDQAAAAQVVQQRLRQLGFTGVSAQAFTGQALAGEGIVFLGRAQAFAELAASLQAAGRNPYLLAASNQVAGAVPGLAPAWSRRVLLAYPFVPGDWTARGRAALVGVQQRQGLEPRQASLQVSTLCAWQLLVEALKQVGRDASREQLLGALEQLHDVDTGLTPLLGFGPGRRQGMAGAHVVAVSLPGPGYVEVAPYRPVPDSP</sequence>
<comment type="similarity">
    <text evidence="1">Belongs to the leucine-binding protein family.</text>
</comment>
<evidence type="ECO:0000256" key="4">
    <source>
        <dbReference type="ARBA" id="ARBA00022729"/>
    </source>
</evidence>
<evidence type="ECO:0000256" key="3">
    <source>
        <dbReference type="ARBA" id="ARBA00022723"/>
    </source>
</evidence>
<dbReference type="SUPFAM" id="SSF53822">
    <property type="entry name" value="Periplasmic binding protein-like I"/>
    <property type="match status" value="1"/>
</dbReference>
<comment type="caution">
    <text evidence="8">The sequence shown here is derived from an EMBL/GenBank/DDBJ whole genome shotgun (WGS) entry which is preliminary data.</text>
</comment>
<dbReference type="GO" id="GO:0020037">
    <property type="term" value="F:heme binding"/>
    <property type="evidence" value="ECO:0007669"/>
    <property type="project" value="InterPro"/>
</dbReference>
<dbReference type="AlphaFoldDB" id="A0A923K316"/>
<reference evidence="8" key="1">
    <citation type="journal article" date="2020" name="Microorganisms">
        <title>Reliable Identification of Environmental Pseudomonas Isolates Using the rpoD Gene.</title>
        <authorList>
            <consortium name="The Broad Institute Genome Sequencing Platform"/>
            <person name="Girard L."/>
            <person name="Lood C."/>
            <person name="Rokni-Zadeh H."/>
            <person name="van Noort V."/>
            <person name="Lavigne R."/>
            <person name="De Mot R."/>
        </authorList>
    </citation>
    <scope>NUCLEOTIDE SEQUENCE</scope>
    <source>
        <strain evidence="8">BW13M1</strain>
    </source>
</reference>
<keyword evidence="4" id="KW-0732">Signal</keyword>
<reference evidence="8" key="2">
    <citation type="submission" date="2020-07" db="EMBL/GenBank/DDBJ databases">
        <authorList>
            <person name="Lood C."/>
            <person name="Girard L."/>
        </authorList>
    </citation>
    <scope>NUCLEOTIDE SEQUENCE</scope>
    <source>
        <strain evidence="8">BW13M1</strain>
    </source>
</reference>